<dbReference type="GO" id="GO:0031460">
    <property type="term" value="P:glycine betaine transport"/>
    <property type="evidence" value="ECO:0007669"/>
    <property type="project" value="TreeGrafter"/>
</dbReference>
<evidence type="ECO:0000313" key="12">
    <source>
        <dbReference type="EMBL" id="MBB5142072.1"/>
    </source>
</evidence>
<dbReference type="Pfam" id="PF00893">
    <property type="entry name" value="Multi_Drug_Res"/>
    <property type="match status" value="1"/>
</dbReference>
<dbReference type="EMBL" id="JACHGO010000001">
    <property type="protein sequence ID" value="MBB5142072.1"/>
    <property type="molecule type" value="Genomic_DNA"/>
</dbReference>
<name>A0A7W8BY40_9BACT</name>
<reference evidence="12 13" key="1">
    <citation type="submission" date="2020-08" db="EMBL/GenBank/DDBJ databases">
        <title>Genomic Encyclopedia of Type Strains, Phase IV (KMG-IV): sequencing the most valuable type-strain genomes for metagenomic binning, comparative biology and taxonomic classification.</title>
        <authorList>
            <person name="Goeker M."/>
        </authorList>
    </citation>
    <scope>NUCLEOTIDE SEQUENCE [LARGE SCALE GENOMIC DNA]</scope>
    <source>
        <strain evidence="12 13">DSM 11275</strain>
    </source>
</reference>
<protein>
    <recommendedName>
        <fullName evidence="3">Spermidine export protein MdtJ</fullName>
    </recommendedName>
</protein>
<dbReference type="PANTHER" id="PTHR30561:SF2">
    <property type="entry name" value="SPERMIDINE EXPORT PROTEIN MDTJ"/>
    <property type="match status" value="1"/>
</dbReference>
<keyword evidence="8 11" id="KW-0472">Membrane</keyword>
<evidence type="ECO:0000256" key="4">
    <source>
        <dbReference type="ARBA" id="ARBA00022475"/>
    </source>
</evidence>
<dbReference type="AlphaFoldDB" id="A0A7W8BY40"/>
<organism evidence="12 13">
    <name type="scientific">Desulfovibrio intestinalis</name>
    <dbReference type="NCBI Taxonomy" id="58621"/>
    <lineage>
        <taxon>Bacteria</taxon>
        <taxon>Pseudomonadati</taxon>
        <taxon>Thermodesulfobacteriota</taxon>
        <taxon>Desulfovibrionia</taxon>
        <taxon>Desulfovibrionales</taxon>
        <taxon>Desulfovibrionaceae</taxon>
        <taxon>Desulfovibrio</taxon>
    </lineage>
</organism>
<comment type="similarity">
    <text evidence="9">Belongs to the drug/metabolite transporter (DMT) superfamily. Small multidrug resistance (SMR) (TC 2.A.7.1) family.</text>
</comment>
<keyword evidence="5" id="KW-0997">Cell inner membrane</keyword>
<evidence type="ECO:0000256" key="1">
    <source>
        <dbReference type="ARBA" id="ARBA00004429"/>
    </source>
</evidence>
<evidence type="ECO:0000256" key="8">
    <source>
        <dbReference type="ARBA" id="ARBA00023136"/>
    </source>
</evidence>
<dbReference type="GO" id="GO:0015297">
    <property type="term" value="F:antiporter activity"/>
    <property type="evidence" value="ECO:0007669"/>
    <property type="project" value="TreeGrafter"/>
</dbReference>
<dbReference type="InterPro" id="IPR045324">
    <property type="entry name" value="Small_multidrug_res"/>
</dbReference>
<accession>A0A7W8BY40</accession>
<dbReference type="Gene3D" id="1.10.3730.20">
    <property type="match status" value="1"/>
</dbReference>
<feature type="compositionally biased region" description="Polar residues" evidence="10">
    <location>
        <begin position="132"/>
        <end position="146"/>
    </location>
</feature>
<proteinExistence type="inferred from homology"/>
<feature type="transmembrane region" description="Helical" evidence="11">
    <location>
        <begin position="7"/>
        <end position="26"/>
    </location>
</feature>
<dbReference type="InterPro" id="IPR000390">
    <property type="entry name" value="Small_drug/metabolite_transptr"/>
</dbReference>
<comment type="subunit">
    <text evidence="2">Forms a complex with MdtI.</text>
</comment>
<comment type="caution">
    <text evidence="12">The sequence shown here is derived from an EMBL/GenBank/DDBJ whole genome shotgun (WGS) entry which is preliminary data.</text>
</comment>
<dbReference type="InterPro" id="IPR037185">
    <property type="entry name" value="EmrE-like"/>
</dbReference>
<keyword evidence="4" id="KW-1003">Cell membrane</keyword>
<dbReference type="GO" id="GO:0005886">
    <property type="term" value="C:plasma membrane"/>
    <property type="evidence" value="ECO:0007669"/>
    <property type="project" value="UniProtKB-SubCell"/>
</dbReference>
<dbReference type="Proteomes" id="UP000539075">
    <property type="component" value="Unassembled WGS sequence"/>
</dbReference>
<evidence type="ECO:0000256" key="9">
    <source>
        <dbReference type="RuleBase" id="RU003942"/>
    </source>
</evidence>
<dbReference type="GO" id="GO:0015220">
    <property type="term" value="F:choline transmembrane transporter activity"/>
    <property type="evidence" value="ECO:0007669"/>
    <property type="project" value="TreeGrafter"/>
</dbReference>
<feature type="transmembrane region" description="Helical" evidence="11">
    <location>
        <begin position="32"/>
        <end position="54"/>
    </location>
</feature>
<keyword evidence="6 9" id="KW-0812">Transmembrane</keyword>
<keyword evidence="13" id="KW-1185">Reference proteome</keyword>
<evidence type="ECO:0000256" key="7">
    <source>
        <dbReference type="ARBA" id="ARBA00022989"/>
    </source>
</evidence>
<feature type="transmembrane region" description="Helical" evidence="11">
    <location>
        <begin position="61"/>
        <end position="86"/>
    </location>
</feature>
<sequence length="146" mass="15214">MTKPYHWFCLMGAIVFEVAGTTVMKMAQGWSFAHAALLGLALMWLAIGLSYYMLAKATTGLPVGVAFAFWEGLGLTLITLCSVALLGESMTLKRALGLACVLAGALLVHHGTGHGKEDKNDGIHPAARPTSAAGSMHSQSRAGGDA</sequence>
<evidence type="ECO:0000256" key="10">
    <source>
        <dbReference type="SAM" id="MobiDB-lite"/>
    </source>
</evidence>
<dbReference type="PANTHER" id="PTHR30561">
    <property type="entry name" value="SMR FAMILY PROTON-DEPENDENT DRUG EFFLUX TRANSPORTER SUGE"/>
    <property type="match status" value="1"/>
</dbReference>
<comment type="subcellular location">
    <subcellularLocation>
        <location evidence="1">Cell inner membrane</location>
        <topology evidence="1">Multi-pass membrane protein</topology>
    </subcellularLocation>
    <subcellularLocation>
        <location evidence="9">Cell membrane</location>
        <topology evidence="9">Multi-pass membrane protein</topology>
    </subcellularLocation>
</comment>
<dbReference type="GO" id="GO:0015199">
    <property type="term" value="F:amino-acid betaine transmembrane transporter activity"/>
    <property type="evidence" value="ECO:0007669"/>
    <property type="project" value="TreeGrafter"/>
</dbReference>
<feature type="region of interest" description="Disordered" evidence="10">
    <location>
        <begin position="114"/>
        <end position="146"/>
    </location>
</feature>
<dbReference type="SUPFAM" id="SSF103481">
    <property type="entry name" value="Multidrug resistance efflux transporter EmrE"/>
    <property type="match status" value="1"/>
</dbReference>
<evidence type="ECO:0000313" key="13">
    <source>
        <dbReference type="Proteomes" id="UP000539075"/>
    </source>
</evidence>
<evidence type="ECO:0000256" key="2">
    <source>
        <dbReference type="ARBA" id="ARBA00011358"/>
    </source>
</evidence>
<gene>
    <name evidence="12" type="ORF">HNQ38_000135</name>
</gene>
<evidence type="ECO:0000256" key="5">
    <source>
        <dbReference type="ARBA" id="ARBA00022519"/>
    </source>
</evidence>
<keyword evidence="7 11" id="KW-1133">Transmembrane helix</keyword>
<evidence type="ECO:0000256" key="6">
    <source>
        <dbReference type="ARBA" id="ARBA00022692"/>
    </source>
</evidence>
<evidence type="ECO:0000256" key="11">
    <source>
        <dbReference type="SAM" id="Phobius"/>
    </source>
</evidence>
<evidence type="ECO:0000256" key="3">
    <source>
        <dbReference type="ARBA" id="ARBA00021112"/>
    </source>
</evidence>
<dbReference type="GO" id="GO:1903711">
    <property type="term" value="P:spermidine transmembrane transport"/>
    <property type="evidence" value="ECO:0007669"/>
    <property type="project" value="TreeGrafter"/>
</dbReference>